<proteinExistence type="predicted"/>
<feature type="transmembrane region" description="Helical" evidence="1">
    <location>
        <begin position="39"/>
        <end position="60"/>
    </location>
</feature>
<evidence type="ECO:0000256" key="1">
    <source>
        <dbReference type="SAM" id="Phobius"/>
    </source>
</evidence>
<organism evidence="2 3">
    <name type="scientific">Solanum stoloniferum</name>
    <dbReference type="NCBI Taxonomy" id="62892"/>
    <lineage>
        <taxon>Eukaryota</taxon>
        <taxon>Viridiplantae</taxon>
        <taxon>Streptophyta</taxon>
        <taxon>Embryophyta</taxon>
        <taxon>Tracheophyta</taxon>
        <taxon>Spermatophyta</taxon>
        <taxon>Magnoliopsida</taxon>
        <taxon>eudicotyledons</taxon>
        <taxon>Gunneridae</taxon>
        <taxon>Pentapetalae</taxon>
        <taxon>asterids</taxon>
        <taxon>lamiids</taxon>
        <taxon>Solanales</taxon>
        <taxon>Solanaceae</taxon>
        <taxon>Solanoideae</taxon>
        <taxon>Solaneae</taxon>
        <taxon>Solanum</taxon>
    </lineage>
</organism>
<dbReference type="EMBL" id="JBJKTR010000003">
    <property type="protein sequence ID" value="KAL3372963.1"/>
    <property type="molecule type" value="Genomic_DNA"/>
</dbReference>
<keyword evidence="1" id="KW-0472">Membrane</keyword>
<dbReference type="Proteomes" id="UP001627284">
    <property type="component" value="Unassembled WGS sequence"/>
</dbReference>
<keyword evidence="1" id="KW-0812">Transmembrane</keyword>
<gene>
    <name evidence="2" type="ORF">AABB24_005136</name>
</gene>
<comment type="caution">
    <text evidence="2">The sequence shown here is derived from an EMBL/GenBank/DDBJ whole genome shotgun (WGS) entry which is preliminary data.</text>
</comment>
<feature type="transmembrane region" description="Helical" evidence="1">
    <location>
        <begin position="66"/>
        <end position="88"/>
    </location>
</feature>
<evidence type="ECO:0000313" key="3">
    <source>
        <dbReference type="Proteomes" id="UP001627284"/>
    </source>
</evidence>
<dbReference type="AlphaFoldDB" id="A0ABD2UZQ2"/>
<protein>
    <submittedName>
        <fullName evidence="2">Uncharacterized protein</fullName>
    </submittedName>
</protein>
<sequence>MTTQPQIQSIGIITEASLEVKVCDKIPEIISGTSLKINVYFTILVCRNVYIMRNLCLLLMSISGEMLIWILAEFCILLLQVAFTKLIVSNLRARVLNFDPD</sequence>
<dbReference type="EMBL" id="JBJKTR010000003">
    <property type="protein sequence ID" value="KAL3372961.1"/>
    <property type="molecule type" value="Genomic_DNA"/>
</dbReference>
<name>A0ABD2UZQ2_9SOLN</name>
<dbReference type="EMBL" id="JBJKTR010000003">
    <property type="protein sequence ID" value="KAL3372962.1"/>
    <property type="molecule type" value="Genomic_DNA"/>
</dbReference>
<evidence type="ECO:0000313" key="2">
    <source>
        <dbReference type="EMBL" id="KAL3372962.1"/>
    </source>
</evidence>
<accession>A0ABD2UZQ2</accession>
<reference evidence="2 3" key="1">
    <citation type="submission" date="2024-05" db="EMBL/GenBank/DDBJ databases">
        <title>De novo assembly of an allotetraploid wild potato.</title>
        <authorList>
            <person name="Hosaka A.J."/>
        </authorList>
    </citation>
    <scope>NUCLEOTIDE SEQUENCE [LARGE SCALE GENOMIC DNA]</scope>
    <source>
        <tissue evidence="2">Young leaves</tissue>
    </source>
</reference>
<keyword evidence="1" id="KW-1133">Transmembrane helix</keyword>
<keyword evidence="3" id="KW-1185">Reference proteome</keyword>